<evidence type="ECO:0000256" key="5">
    <source>
        <dbReference type="ARBA" id="ARBA00022989"/>
    </source>
</evidence>
<dbReference type="EMBL" id="CAADRA010000287">
    <property type="protein sequence ID" value="VFT79651.1"/>
    <property type="molecule type" value="Genomic_DNA"/>
</dbReference>
<keyword evidence="3" id="KW-0813">Transport</keyword>
<dbReference type="Proteomes" id="UP000332933">
    <property type="component" value="Unassembled WGS sequence"/>
</dbReference>
<feature type="transmembrane region" description="Helical" evidence="7">
    <location>
        <begin position="505"/>
        <end position="531"/>
    </location>
</feature>
<dbReference type="InterPro" id="IPR039309">
    <property type="entry name" value="BT1"/>
</dbReference>
<dbReference type="SUPFAM" id="SSF103473">
    <property type="entry name" value="MFS general substrate transporter"/>
    <property type="match status" value="1"/>
</dbReference>
<comment type="subcellular location">
    <subcellularLocation>
        <location evidence="1">Membrane</location>
        <topology evidence="1">Multi-pass membrane protein</topology>
    </subcellularLocation>
</comment>
<feature type="transmembrane region" description="Helical" evidence="7">
    <location>
        <begin position="465"/>
        <end position="485"/>
    </location>
</feature>
<feature type="transmembrane region" description="Helical" evidence="7">
    <location>
        <begin position="356"/>
        <end position="378"/>
    </location>
</feature>
<proteinExistence type="inferred from homology"/>
<evidence type="ECO:0000313" key="10">
    <source>
        <dbReference type="Proteomes" id="UP000332933"/>
    </source>
</evidence>
<organism evidence="9 10">
    <name type="scientific">Aphanomyces stellatus</name>
    <dbReference type="NCBI Taxonomy" id="120398"/>
    <lineage>
        <taxon>Eukaryota</taxon>
        <taxon>Sar</taxon>
        <taxon>Stramenopiles</taxon>
        <taxon>Oomycota</taxon>
        <taxon>Saprolegniomycetes</taxon>
        <taxon>Saprolegniales</taxon>
        <taxon>Verrucalvaceae</taxon>
        <taxon>Aphanomyces</taxon>
    </lineage>
</organism>
<reference evidence="9 10" key="1">
    <citation type="submission" date="2019-03" db="EMBL/GenBank/DDBJ databases">
        <authorList>
            <person name="Gaulin E."/>
            <person name="Dumas B."/>
        </authorList>
    </citation>
    <scope>NUCLEOTIDE SEQUENCE [LARGE SCALE GENOMIC DNA]</scope>
    <source>
        <strain evidence="9">CBS 568.67</strain>
    </source>
</reference>
<reference evidence="8" key="2">
    <citation type="submission" date="2019-06" db="EMBL/GenBank/DDBJ databases">
        <title>Genomics analysis of Aphanomyces spp. identifies a new class of oomycete effector associated with host adaptation.</title>
        <authorList>
            <person name="Gaulin E."/>
        </authorList>
    </citation>
    <scope>NUCLEOTIDE SEQUENCE</scope>
    <source>
        <strain evidence="8">CBS 578.67</strain>
    </source>
</reference>
<keyword evidence="5 7" id="KW-1133">Transmembrane helix</keyword>
<feature type="transmembrane region" description="Helical" evidence="7">
    <location>
        <begin position="169"/>
        <end position="187"/>
    </location>
</feature>
<feature type="transmembrane region" description="Helical" evidence="7">
    <location>
        <begin position="236"/>
        <end position="254"/>
    </location>
</feature>
<evidence type="ECO:0000256" key="1">
    <source>
        <dbReference type="ARBA" id="ARBA00004141"/>
    </source>
</evidence>
<dbReference type="OrthoDB" id="754047at2759"/>
<sequence length="554" mass="59599">MKRGWYDAQSSGGEEADFELDDELMLQTLPPPILASQTPSITPAAAYTHPFSDTMRHGGNARVGRHDNLALYAQYVVAGVLRGATDYVTFGVVPSYYGVDKATVTSMVNVSQVVWNCRVVAGMLSDMCPLVGYRRKSYMFLGWFTYGVCLLVVAAMSPSIQDIHQGERLLLLLSVALAPFVLMSAALDARFVEMAQREPLETRGRLQAMTHATSLGGRLAGTLSVHVILRSLSHHVVLGCLAAPCFVMAGLSVATLHEPTKPIVNCPDYIADVWALVQTRVMWRVLLFKLVFQVLTTNAMWRTDASMQALSVWLAPRGSSMPFMPSIWYLMPLTAASVAAIVTIGLVGRAWNYRTILVSTLATYVVVHGTSTMLAIFVDACRSPLVYATLGQAATACMPILQLVSSFVFVELAPPGKEGLTFGLLATIETLPDSLFPCFQYLRNLLVQLDAEAILRDTAAVRAKAAASLAISYAMCVVAAALVVLMPRQKDHVQFLLAYGGKQPVAAAIVLAVSVALVVMALVASCVPSIYPLPPLPFGGPATNTSNATMPPPA</sequence>
<feature type="transmembrane region" description="Helical" evidence="7">
    <location>
        <begin position="327"/>
        <end position="350"/>
    </location>
</feature>
<evidence type="ECO:0000256" key="3">
    <source>
        <dbReference type="ARBA" id="ARBA00022448"/>
    </source>
</evidence>
<feature type="transmembrane region" description="Helical" evidence="7">
    <location>
        <begin position="137"/>
        <end position="157"/>
    </location>
</feature>
<keyword evidence="6 7" id="KW-0472">Membrane</keyword>
<dbReference type="GO" id="GO:0016020">
    <property type="term" value="C:membrane"/>
    <property type="evidence" value="ECO:0007669"/>
    <property type="project" value="UniProtKB-SubCell"/>
</dbReference>
<dbReference type="Pfam" id="PF03092">
    <property type="entry name" value="BT1"/>
    <property type="match status" value="1"/>
</dbReference>
<dbReference type="EMBL" id="VJMH01000287">
    <property type="protein sequence ID" value="KAF0717188.1"/>
    <property type="molecule type" value="Genomic_DNA"/>
</dbReference>
<keyword evidence="4 7" id="KW-0812">Transmembrane</keyword>
<evidence type="ECO:0000313" key="9">
    <source>
        <dbReference type="EMBL" id="VFT79651.1"/>
    </source>
</evidence>
<feature type="transmembrane region" description="Helical" evidence="7">
    <location>
        <begin position="385"/>
        <end position="410"/>
    </location>
</feature>
<dbReference type="AlphaFoldDB" id="A0A485K8N5"/>
<comment type="similarity">
    <text evidence="2">Belongs to the major facilitator superfamily. Folate-biopterin transporter (TC 2.A.71) family.</text>
</comment>
<gene>
    <name evidence="9" type="primary">Aste57867_2451</name>
    <name evidence="8" type="ORF">As57867_002445</name>
    <name evidence="9" type="ORF">ASTE57867_2451</name>
</gene>
<accession>A0A485K8N5</accession>
<evidence type="ECO:0000313" key="8">
    <source>
        <dbReference type="EMBL" id="KAF0717188.1"/>
    </source>
</evidence>
<evidence type="ECO:0000256" key="7">
    <source>
        <dbReference type="SAM" id="Phobius"/>
    </source>
</evidence>
<evidence type="ECO:0000256" key="4">
    <source>
        <dbReference type="ARBA" id="ARBA00022692"/>
    </source>
</evidence>
<keyword evidence="10" id="KW-1185">Reference proteome</keyword>
<protein>
    <submittedName>
        <fullName evidence="9">Aste57867_2451 protein</fullName>
    </submittedName>
</protein>
<evidence type="ECO:0000256" key="6">
    <source>
        <dbReference type="ARBA" id="ARBA00023136"/>
    </source>
</evidence>
<dbReference type="InterPro" id="IPR036259">
    <property type="entry name" value="MFS_trans_sf"/>
</dbReference>
<dbReference type="PANTHER" id="PTHR31585:SF5">
    <property type="entry name" value="RNA-BINDING S4 DOMAIN-CONTAINING PROTEIN"/>
    <property type="match status" value="1"/>
</dbReference>
<name>A0A485K8N5_9STRA</name>
<evidence type="ECO:0000256" key="2">
    <source>
        <dbReference type="ARBA" id="ARBA00007015"/>
    </source>
</evidence>
<dbReference type="PANTHER" id="PTHR31585">
    <property type="entry name" value="FOLATE-BIOPTERIN TRANSPORTER 1, CHLOROPLASTIC"/>
    <property type="match status" value="1"/>
</dbReference>